<dbReference type="AlphaFoldDB" id="A0A6U4VZP5"/>
<comment type="subunit">
    <text evidence="5">V-ATPase is a heteromultimeric enzyme composed of a peripheral catalytic V1 complex (components A to H) attached to an integral membrane V0 proton pore complex.</text>
</comment>
<dbReference type="Gene3D" id="3.30.70.100">
    <property type="match status" value="1"/>
</dbReference>
<dbReference type="PANTHER" id="PTHR10137">
    <property type="entry name" value="V-TYPE PROTON ATPASE SUBUNIT C"/>
    <property type="match status" value="1"/>
</dbReference>
<comment type="function">
    <text evidence="5">Subunit of the V1 complex of vacuolar(H+)-ATPase (V-ATPase), a multisubunit enzyme composed of a peripheral complex (V1) that hydrolyzes ATP and a membrane integral complex (V0) that translocates protons. V-ATPase is responsible for acidifying and maintaining the pH of intracellular compartments and in some cell types, is targeted to the plasma membrane, where it is responsible for acidifying the extracellular environment. Subunit C is necessary for the assembly of the catalytic sector of the enzyme and is likely to have a specific function in its catalytic activity.</text>
</comment>
<reference evidence="6" key="1">
    <citation type="submission" date="2021-01" db="EMBL/GenBank/DDBJ databases">
        <authorList>
            <person name="Corre E."/>
            <person name="Pelletier E."/>
            <person name="Niang G."/>
            <person name="Scheremetjew M."/>
            <person name="Finn R."/>
            <person name="Kale V."/>
            <person name="Holt S."/>
            <person name="Cochrane G."/>
            <person name="Meng A."/>
            <person name="Brown T."/>
            <person name="Cohen L."/>
        </authorList>
    </citation>
    <scope>NUCLEOTIDE SEQUENCE</scope>
    <source>
        <strain evidence="6">CCMP441</strain>
    </source>
</reference>
<evidence type="ECO:0000256" key="1">
    <source>
        <dbReference type="ARBA" id="ARBA00006138"/>
    </source>
</evidence>
<gene>
    <name evidence="6" type="ORF">HAND1043_LOCUS24122</name>
</gene>
<comment type="similarity">
    <text evidence="1 5">Belongs to the V-ATPase C subunit family.</text>
</comment>
<dbReference type="SUPFAM" id="SSF118203">
    <property type="entry name" value="Vacuolar ATP synthase subunit C"/>
    <property type="match status" value="1"/>
</dbReference>
<dbReference type="GO" id="GO:0046961">
    <property type="term" value="F:proton-transporting ATPase activity, rotational mechanism"/>
    <property type="evidence" value="ECO:0007669"/>
    <property type="project" value="InterPro"/>
</dbReference>
<dbReference type="Pfam" id="PF03223">
    <property type="entry name" value="V-ATPase_C"/>
    <property type="match status" value="1"/>
</dbReference>
<dbReference type="GO" id="GO:0000221">
    <property type="term" value="C:vacuolar proton-transporting V-type ATPase, V1 domain"/>
    <property type="evidence" value="ECO:0007669"/>
    <property type="project" value="TreeGrafter"/>
</dbReference>
<evidence type="ECO:0000256" key="2">
    <source>
        <dbReference type="ARBA" id="ARBA00022448"/>
    </source>
</evidence>
<dbReference type="Gene3D" id="1.20.1460.10">
    <property type="entry name" value="subunit c (vma5p) of the yeast v-atpase, domain 2"/>
    <property type="match status" value="1"/>
</dbReference>
<dbReference type="Gene3D" id="3.30.70.1180">
    <property type="entry name" value="Vacuolar atp synthase subunit c, domain 1"/>
    <property type="match status" value="1"/>
</dbReference>
<dbReference type="EMBL" id="HBFK01039718">
    <property type="protein sequence ID" value="CAD8757608.1"/>
    <property type="molecule type" value="Transcribed_RNA"/>
</dbReference>
<proteinExistence type="inferred from homology"/>
<evidence type="ECO:0000256" key="3">
    <source>
        <dbReference type="ARBA" id="ARBA00022781"/>
    </source>
</evidence>
<sequence>MHFWLISAPAENGSKEETWKKLNAATNELSQNFKMKIPELRVGTLDSLMSLSDDLERIDRQVESVVHRIEKELHEHAGEEEPTVDGTPVERFATQFEWDQARYPVKSTLNELVSMIHDIVARIDEELKSKLMDYNQLKSSMGQAERKMQGGLNQRTIVDIVRKEHVINSEKLTTVFLAAPKFAVKDFLGTYEKWHEFSTDKGAINAVVPKSALKLEEDNEFELYRVVVFRNAEEEFKAKARENRMTVRDFTYTDGQATADTDERNKLKQDTEKAWSGLVRWSKTSYSEAMRAWVHLKAIRVFVESVLRYGLPPTFQAMLVRPGKNDVKVRKALLSTFGHLSAGGVSKDADADGPAGASKFYPYVDIDVKLLSMSSDD</sequence>
<dbReference type="InterPro" id="IPR004907">
    <property type="entry name" value="ATPase_V1-cplx_csu"/>
</dbReference>
<dbReference type="InterPro" id="IPR036132">
    <property type="entry name" value="Vac_ATP_synth_c_sf"/>
</dbReference>
<keyword evidence="2 5" id="KW-0813">Transport</keyword>
<evidence type="ECO:0000256" key="4">
    <source>
        <dbReference type="ARBA" id="ARBA00023065"/>
    </source>
</evidence>
<protein>
    <recommendedName>
        <fullName evidence="5">V-type proton ATPase subunit C</fullName>
    </recommendedName>
</protein>
<evidence type="ECO:0000313" key="6">
    <source>
        <dbReference type="EMBL" id="CAD8757608.1"/>
    </source>
</evidence>
<evidence type="ECO:0000256" key="5">
    <source>
        <dbReference type="RuleBase" id="RU364010"/>
    </source>
</evidence>
<keyword evidence="3 5" id="KW-0375">Hydrogen ion transport</keyword>
<keyword evidence="4 5" id="KW-0406">Ion transport</keyword>
<name>A0A6U4VZP5_HEMAN</name>
<dbReference type="CDD" id="cd14785">
    <property type="entry name" value="V-ATPase_C"/>
    <property type="match status" value="1"/>
</dbReference>
<accession>A0A6U4VZP5</accession>
<organism evidence="6">
    <name type="scientific">Hemiselmis andersenii</name>
    <name type="common">Cryptophyte alga</name>
    <dbReference type="NCBI Taxonomy" id="464988"/>
    <lineage>
        <taxon>Eukaryota</taxon>
        <taxon>Cryptophyceae</taxon>
        <taxon>Cryptomonadales</taxon>
        <taxon>Hemiselmidaceae</taxon>
        <taxon>Hemiselmis</taxon>
    </lineage>
</organism>
<dbReference type="PANTHER" id="PTHR10137:SF0">
    <property type="entry name" value="V-TYPE PROTON ATPASE SUBUNIT C"/>
    <property type="match status" value="1"/>
</dbReference>